<comment type="caution">
    <text evidence="8">The sequence shown here is derived from an EMBL/GenBank/DDBJ whole genome shotgun (WGS) entry which is preliminary data.</text>
</comment>
<evidence type="ECO:0000313" key="8">
    <source>
        <dbReference type="EMBL" id="GGS52543.1"/>
    </source>
</evidence>
<keyword evidence="4" id="KW-0443">Lipid metabolism</keyword>
<keyword evidence="6" id="KW-0472">Membrane</keyword>
<dbReference type="PANTHER" id="PTHR10434">
    <property type="entry name" value="1-ACYL-SN-GLYCEROL-3-PHOSPHATE ACYLTRANSFERASE"/>
    <property type="match status" value="1"/>
</dbReference>
<dbReference type="InterPro" id="IPR002123">
    <property type="entry name" value="Plipid/glycerol_acylTrfase"/>
</dbReference>
<gene>
    <name evidence="8" type="primary">plsC</name>
    <name evidence="8" type="ORF">GCM10010171_54520</name>
</gene>
<reference evidence="8" key="1">
    <citation type="journal article" date="2014" name="Int. J. Syst. Evol. Microbiol.">
        <title>Complete genome sequence of Corynebacterium casei LMG S-19264T (=DSM 44701T), isolated from a smear-ripened cheese.</title>
        <authorList>
            <consortium name="US DOE Joint Genome Institute (JGI-PGF)"/>
            <person name="Walter F."/>
            <person name="Albersmeier A."/>
            <person name="Kalinowski J."/>
            <person name="Ruckert C."/>
        </authorList>
    </citation>
    <scope>NUCLEOTIDE SEQUENCE</scope>
    <source>
        <strain evidence="8">JCM 3276</strain>
    </source>
</reference>
<dbReference type="AlphaFoldDB" id="A0A918LII5"/>
<keyword evidence="6" id="KW-1133">Transmembrane helix</keyword>
<evidence type="ECO:0000256" key="3">
    <source>
        <dbReference type="ARBA" id="ARBA00022679"/>
    </source>
</evidence>
<evidence type="ECO:0000256" key="2">
    <source>
        <dbReference type="ARBA" id="ARBA00022516"/>
    </source>
</evidence>
<keyword evidence="6" id="KW-0812">Transmembrane</keyword>
<protein>
    <submittedName>
        <fullName evidence="8">1-acyl-sn-glycerol-3-phosphate acyltransferase</fullName>
    </submittedName>
</protein>
<dbReference type="Proteomes" id="UP000660680">
    <property type="component" value="Unassembled WGS sequence"/>
</dbReference>
<evidence type="ECO:0000256" key="6">
    <source>
        <dbReference type="SAM" id="Phobius"/>
    </source>
</evidence>
<dbReference type="SUPFAM" id="SSF69593">
    <property type="entry name" value="Glycerol-3-phosphate (1)-acyltransferase"/>
    <property type="match status" value="1"/>
</dbReference>
<keyword evidence="3" id="KW-0808">Transferase</keyword>
<keyword evidence="5 8" id="KW-0012">Acyltransferase</keyword>
<keyword evidence="9" id="KW-1185">Reference proteome</keyword>
<organism evidence="8 9">
    <name type="scientific">Actinokineospora fastidiosa</name>
    <dbReference type="NCBI Taxonomy" id="1816"/>
    <lineage>
        <taxon>Bacteria</taxon>
        <taxon>Bacillati</taxon>
        <taxon>Actinomycetota</taxon>
        <taxon>Actinomycetes</taxon>
        <taxon>Pseudonocardiales</taxon>
        <taxon>Pseudonocardiaceae</taxon>
        <taxon>Actinokineospora</taxon>
    </lineage>
</organism>
<dbReference type="GO" id="GO:0006654">
    <property type="term" value="P:phosphatidic acid biosynthetic process"/>
    <property type="evidence" value="ECO:0007669"/>
    <property type="project" value="TreeGrafter"/>
</dbReference>
<evidence type="ECO:0000256" key="5">
    <source>
        <dbReference type="ARBA" id="ARBA00023315"/>
    </source>
</evidence>
<evidence type="ECO:0000256" key="1">
    <source>
        <dbReference type="ARBA" id="ARBA00005189"/>
    </source>
</evidence>
<evidence type="ECO:0000313" key="9">
    <source>
        <dbReference type="Proteomes" id="UP000660680"/>
    </source>
</evidence>
<name>A0A918LII5_9PSEU</name>
<keyword evidence="2" id="KW-0444">Lipid biosynthesis</keyword>
<feature type="transmembrane region" description="Helical" evidence="6">
    <location>
        <begin position="27"/>
        <end position="51"/>
    </location>
</feature>
<dbReference type="PANTHER" id="PTHR10434:SF64">
    <property type="entry name" value="1-ACYL-SN-GLYCEROL-3-PHOSPHATE ACYLTRANSFERASE-RELATED"/>
    <property type="match status" value="1"/>
</dbReference>
<accession>A0A918LII5</accession>
<dbReference type="Pfam" id="PF01553">
    <property type="entry name" value="Acyltransferase"/>
    <property type="match status" value="1"/>
</dbReference>
<sequence length="295" mass="31524">MHPYMPLSPCGPHCLDGDEPTVGRARVVLRLAAAVGVVLGAFLVLPFLALIGRRGRELAAKLIFRGLLGAFGVRLTVTGDLPRSDGRGVLVVTNHISWLDVAALNAVRPMRAMAKTDLRSWPVLGTLIARAGTVFLDRESLRALPGAVDELARVLRDGSMIYVCPEGTTWCGKGMGRFRPALFQSALDAGVPVRPVAVRYHLASGRETPAPAFIGTETILESMTRVARLRGLHVELRVCAEIAPGRADDRRSLAALTEAAMNTALGLRVTIPAPRTVWTSSAVESARLAGDHHPG</sequence>
<dbReference type="RefSeq" id="WP_189213459.1">
    <property type="nucleotide sequence ID" value="NZ_BMRB01000006.1"/>
</dbReference>
<dbReference type="EMBL" id="BMRB01000006">
    <property type="protein sequence ID" value="GGS52543.1"/>
    <property type="molecule type" value="Genomic_DNA"/>
</dbReference>
<proteinExistence type="predicted"/>
<dbReference type="GO" id="GO:0003841">
    <property type="term" value="F:1-acylglycerol-3-phosphate O-acyltransferase activity"/>
    <property type="evidence" value="ECO:0007669"/>
    <property type="project" value="TreeGrafter"/>
</dbReference>
<evidence type="ECO:0000259" key="7">
    <source>
        <dbReference type="SMART" id="SM00563"/>
    </source>
</evidence>
<feature type="domain" description="Phospholipid/glycerol acyltransferase" evidence="7">
    <location>
        <begin position="89"/>
        <end position="201"/>
    </location>
</feature>
<dbReference type="CDD" id="cd07989">
    <property type="entry name" value="LPLAT_AGPAT-like"/>
    <property type="match status" value="1"/>
</dbReference>
<comment type="pathway">
    <text evidence="1">Lipid metabolism.</text>
</comment>
<evidence type="ECO:0000256" key="4">
    <source>
        <dbReference type="ARBA" id="ARBA00023098"/>
    </source>
</evidence>
<reference evidence="8" key="2">
    <citation type="submission" date="2020-09" db="EMBL/GenBank/DDBJ databases">
        <authorList>
            <person name="Sun Q."/>
            <person name="Ohkuma M."/>
        </authorList>
    </citation>
    <scope>NUCLEOTIDE SEQUENCE</scope>
    <source>
        <strain evidence="8">JCM 3276</strain>
    </source>
</reference>
<dbReference type="SMART" id="SM00563">
    <property type="entry name" value="PlsC"/>
    <property type="match status" value="1"/>
</dbReference>